<gene>
    <name evidence="1" type="ORF">BdWA1_002726</name>
</gene>
<accession>A0AAD9PJS3</accession>
<dbReference type="GeneID" id="94337023"/>
<dbReference type="KEGG" id="bdw:94337023"/>
<sequence length="240" mass="27567">MLLSSIEKKFKLLGYQQIPNLEEKFKEIVLKLEEENIRHYEIAQRTNLKSDNPDLWFLAFQKYCKDVNIDIPSKMIEKPNFTSEGKNYCLNELLNLALSEMYLDKIEDGTLVFISSNTDCTTTSNNGVSNSLIDGLNEILMKLEMPTLQYDSPIEEIKSAFELLLQLRHHVPTNLASTDLLKDIMDIVPNNSETSCPTIKKASAILRCLHTQQLSQLHKEIVYLCQRFQQLIGNPLTNIK</sequence>
<dbReference type="AlphaFoldDB" id="A0AAD9PJS3"/>
<name>A0AAD9PJS3_9APIC</name>
<comment type="caution">
    <text evidence="1">The sequence shown here is derived from an EMBL/GenBank/DDBJ whole genome shotgun (WGS) entry which is preliminary data.</text>
</comment>
<protein>
    <submittedName>
        <fullName evidence="1">RNA transcription</fullName>
    </submittedName>
</protein>
<organism evidence="1 2">
    <name type="scientific">Babesia duncani</name>
    <dbReference type="NCBI Taxonomy" id="323732"/>
    <lineage>
        <taxon>Eukaryota</taxon>
        <taxon>Sar</taxon>
        <taxon>Alveolata</taxon>
        <taxon>Apicomplexa</taxon>
        <taxon>Aconoidasida</taxon>
        <taxon>Piroplasmida</taxon>
        <taxon>Babesiidae</taxon>
        <taxon>Babesia</taxon>
    </lineage>
</organism>
<evidence type="ECO:0000313" key="1">
    <source>
        <dbReference type="EMBL" id="KAK2196126.1"/>
    </source>
</evidence>
<dbReference type="InterPro" id="IPR019265">
    <property type="entry name" value="RTRAF"/>
</dbReference>
<evidence type="ECO:0000313" key="2">
    <source>
        <dbReference type="Proteomes" id="UP001214638"/>
    </source>
</evidence>
<reference evidence="1" key="1">
    <citation type="journal article" date="2023" name="Nat. Microbiol.">
        <title>Babesia duncani multi-omics identifies virulence factors and drug targets.</title>
        <authorList>
            <person name="Singh P."/>
            <person name="Lonardi S."/>
            <person name="Liang Q."/>
            <person name="Vydyam P."/>
            <person name="Khabirova E."/>
            <person name="Fang T."/>
            <person name="Gihaz S."/>
            <person name="Thekkiniath J."/>
            <person name="Munshi M."/>
            <person name="Abel S."/>
            <person name="Ciampossin L."/>
            <person name="Batugedara G."/>
            <person name="Gupta M."/>
            <person name="Lu X.M."/>
            <person name="Lenz T."/>
            <person name="Chakravarty S."/>
            <person name="Cornillot E."/>
            <person name="Hu Y."/>
            <person name="Ma W."/>
            <person name="Gonzalez L.M."/>
            <person name="Sanchez S."/>
            <person name="Estrada K."/>
            <person name="Sanchez-Flores A."/>
            <person name="Montero E."/>
            <person name="Harb O.S."/>
            <person name="Le Roch K.G."/>
            <person name="Mamoun C.B."/>
        </authorList>
    </citation>
    <scope>NUCLEOTIDE SEQUENCE</scope>
    <source>
        <strain evidence="1">WA1</strain>
    </source>
</reference>
<dbReference type="Pfam" id="PF10036">
    <property type="entry name" value="RLL"/>
    <property type="match status" value="1"/>
</dbReference>
<keyword evidence="2" id="KW-1185">Reference proteome</keyword>
<dbReference type="PANTHER" id="PTHR15924">
    <property type="entry name" value="CLE"/>
    <property type="match status" value="1"/>
</dbReference>
<dbReference type="EMBL" id="JALLKP010000003">
    <property type="protein sequence ID" value="KAK2196126.1"/>
    <property type="molecule type" value="Genomic_DNA"/>
</dbReference>
<dbReference type="Proteomes" id="UP001214638">
    <property type="component" value="Unassembled WGS sequence"/>
</dbReference>
<dbReference type="RefSeq" id="XP_067802968.1">
    <property type="nucleotide sequence ID" value="XM_067947746.1"/>
</dbReference>
<proteinExistence type="predicted"/>